<dbReference type="GO" id="GO:0016787">
    <property type="term" value="F:hydrolase activity"/>
    <property type="evidence" value="ECO:0007669"/>
    <property type="project" value="UniProtKB-KW"/>
</dbReference>
<organism evidence="13 14">
    <name type="scientific">Galdieria partita</name>
    <dbReference type="NCBI Taxonomy" id="83374"/>
    <lineage>
        <taxon>Eukaryota</taxon>
        <taxon>Rhodophyta</taxon>
        <taxon>Bangiophyceae</taxon>
        <taxon>Galdieriales</taxon>
        <taxon>Galdieriaceae</taxon>
        <taxon>Galdieria</taxon>
    </lineage>
</organism>
<dbReference type="GO" id="GO:0043138">
    <property type="term" value="F:3'-5' DNA helicase activity"/>
    <property type="evidence" value="ECO:0007669"/>
    <property type="project" value="UniProtKB-EC"/>
</dbReference>
<dbReference type="InterPro" id="IPR036388">
    <property type="entry name" value="WH-like_DNA-bd_sf"/>
</dbReference>
<reference evidence="13" key="2">
    <citation type="submission" date="2022-01" db="EMBL/GenBank/DDBJ databases">
        <authorList>
            <person name="Hirooka S."/>
            <person name="Miyagishima S.Y."/>
        </authorList>
    </citation>
    <scope>NUCLEOTIDE SEQUENCE</scope>
    <source>
        <strain evidence="13">NBRC 102759</strain>
    </source>
</reference>
<dbReference type="Gene3D" id="1.10.10.10">
    <property type="entry name" value="Winged helix-like DNA-binding domain superfamily/Winged helix DNA-binding domain"/>
    <property type="match status" value="1"/>
</dbReference>
<dbReference type="SUPFAM" id="SSF46785">
    <property type="entry name" value="Winged helix' DNA-binding domain"/>
    <property type="match status" value="1"/>
</dbReference>
<evidence type="ECO:0000256" key="1">
    <source>
        <dbReference type="ARBA" id="ARBA00010140"/>
    </source>
</evidence>
<evidence type="ECO:0000256" key="3">
    <source>
        <dbReference type="ARBA" id="ARBA00022801"/>
    </source>
</evidence>
<feature type="compositionally biased region" description="Polar residues" evidence="11">
    <location>
        <begin position="776"/>
        <end position="788"/>
    </location>
</feature>
<evidence type="ECO:0000313" key="13">
    <source>
        <dbReference type="EMBL" id="GJQ15567.1"/>
    </source>
</evidence>
<dbReference type="Gene3D" id="1.10.3380.10">
    <property type="entry name" value="Sec63 N-terminal domain-like domain"/>
    <property type="match status" value="1"/>
</dbReference>
<keyword evidence="3" id="KW-0378">Hydrolase</keyword>
<evidence type="ECO:0000256" key="8">
    <source>
        <dbReference type="ARBA" id="ARBA00034617"/>
    </source>
</evidence>
<keyword evidence="5" id="KW-0067">ATP-binding</keyword>
<keyword evidence="2" id="KW-0547">Nucleotide-binding</keyword>
<dbReference type="GO" id="GO:0051321">
    <property type="term" value="P:meiotic cell cycle"/>
    <property type="evidence" value="ECO:0007669"/>
    <property type="project" value="UniProtKB-KW"/>
</dbReference>
<name>A0A9C7Q6C8_9RHOD</name>
<evidence type="ECO:0000256" key="11">
    <source>
        <dbReference type="SAM" id="MobiDB-lite"/>
    </source>
</evidence>
<dbReference type="InterPro" id="IPR057842">
    <property type="entry name" value="WH_MER3"/>
</dbReference>
<evidence type="ECO:0000256" key="7">
    <source>
        <dbReference type="ARBA" id="ARBA00023254"/>
    </source>
</evidence>
<dbReference type="FunFam" id="1.10.10.10:FF:000012">
    <property type="entry name" value="U5 small nuclear ribonucleoprotein helicase"/>
    <property type="match status" value="1"/>
</dbReference>
<evidence type="ECO:0000256" key="4">
    <source>
        <dbReference type="ARBA" id="ARBA00022806"/>
    </source>
</evidence>
<feature type="compositionally biased region" description="Basic and acidic residues" evidence="11">
    <location>
        <begin position="789"/>
        <end position="798"/>
    </location>
</feature>
<keyword evidence="14" id="KW-1185">Reference proteome</keyword>
<dbReference type="InterPro" id="IPR004179">
    <property type="entry name" value="Sec63-dom"/>
</dbReference>
<dbReference type="OrthoDB" id="5575at2759"/>
<dbReference type="CDD" id="cd18795">
    <property type="entry name" value="SF2_C_Ski2"/>
    <property type="match status" value="1"/>
</dbReference>
<comment type="catalytic activity">
    <reaction evidence="10">
        <text>ATP + H2O = ADP + phosphate + H(+)</text>
        <dbReference type="Rhea" id="RHEA:13065"/>
        <dbReference type="ChEBI" id="CHEBI:15377"/>
        <dbReference type="ChEBI" id="CHEBI:15378"/>
        <dbReference type="ChEBI" id="CHEBI:30616"/>
        <dbReference type="ChEBI" id="CHEBI:43474"/>
        <dbReference type="ChEBI" id="CHEBI:456216"/>
        <dbReference type="EC" id="5.6.2.4"/>
    </reaction>
</comment>
<dbReference type="AlphaFoldDB" id="A0A9C7Q6C8"/>
<dbReference type="Gene3D" id="3.40.50.300">
    <property type="entry name" value="P-loop containing nucleotide triphosphate hydrolases"/>
    <property type="match status" value="2"/>
</dbReference>
<dbReference type="InterPro" id="IPR001650">
    <property type="entry name" value="Helicase_C-like"/>
</dbReference>
<proteinExistence type="inferred from homology"/>
<keyword evidence="6" id="KW-0413">Isomerase</keyword>
<dbReference type="InterPro" id="IPR027417">
    <property type="entry name" value="P-loop_NTPase"/>
</dbReference>
<sequence>MTLRLSDSNFLVLGATPEKWDAITRKSFERSNKQSNRQNYGVLFTVALLLVDEVHTLGEHRGGALEAVVTRMKLARDNALASKTSEPIKNLRILAVSATIPNLEDVGRWLNASQIGGVRNFDPSYRPVPLKAIVLGFREQNPWIFDKQLTQKLPQVLENHSKQKPVLIFCPSRKSTVATAIYLAERQLQQTIDLSILKNFQDSQLEKCVEKGIAFHNADLAYGDRTLIEELYIKGLIKIICTTTTLAQGVNLPAHLVVIKDTRTYNSLGFQDYDVNTLFQMIGRAGRPQYDNEGTAVIMTRAQEVSKYQKICKGENSTVESTLSTKLIEHLNAEICRRTICNVADAMLWLKSTFLWIRMKRNPLHYRLHSSSSTKKLEEELKKLCLMELKALRDNNMIAWDEEGFELFPREVGKIMAKYYISFETMKSFIDKKDLGCRDILYLLARSEEFKSFSLRKSEKKTLSNINLKVRYPLEADRDKIFQPTCTADKVYLLLQVALEGDNNLFENNFGLKSEANRVVQICSRIVRALEEFLYTEWCSVSAVTLKAVTTIHRAMENHFWPDNQLGIFQQIPGIGQTFSKCLSENGIGSLVQLENMNPLEIERIVGRNPPFGNEIIEKVQSIPKVSAEVCPFSFSKETLEVTIQYTLRYHSTVCKKNKNKKNRTNSSSSLTVLMTDSRDQILVARKISMEANETRTEFVRTIIQSHEGEHKIQLEVLPENWIGRDIKISLFLDKKSLEGLDKRIVPAKQQITDTKKMLGVQNSEQKSKSKKRKNSTGQRAANLNQETKPSKTTHETTEEILSNNDPFQTYCQIVSALFLPK</sequence>
<dbReference type="EC" id="5.6.2.4" evidence="9"/>
<reference evidence="13" key="1">
    <citation type="journal article" date="2022" name="Proc. Natl. Acad. Sci. U.S.A.">
        <title>Life cycle and functional genomics of the unicellular red alga Galdieria for elucidating algal and plant evolution and industrial use.</title>
        <authorList>
            <person name="Hirooka S."/>
            <person name="Itabashi T."/>
            <person name="Ichinose T.M."/>
            <person name="Onuma R."/>
            <person name="Fujiwara T."/>
            <person name="Yamashita S."/>
            <person name="Jong L.W."/>
            <person name="Tomita R."/>
            <person name="Iwane A.H."/>
            <person name="Miyagishima S.Y."/>
        </authorList>
    </citation>
    <scope>NUCLEOTIDE SEQUENCE</scope>
    <source>
        <strain evidence="13">NBRC 102759</strain>
    </source>
</reference>
<dbReference type="InterPro" id="IPR036390">
    <property type="entry name" value="WH_DNA-bd_sf"/>
</dbReference>
<accession>A0A9C7Q6C8</accession>
<dbReference type="EMBL" id="BQMJ01000071">
    <property type="protein sequence ID" value="GJQ15567.1"/>
    <property type="molecule type" value="Genomic_DNA"/>
</dbReference>
<dbReference type="PANTHER" id="PTHR47835">
    <property type="entry name" value="HFM1, ATP DEPENDENT DNA HELICASE HOMOLOG"/>
    <property type="match status" value="1"/>
</dbReference>
<evidence type="ECO:0000256" key="9">
    <source>
        <dbReference type="ARBA" id="ARBA00034808"/>
    </source>
</evidence>
<protein>
    <recommendedName>
        <fullName evidence="9">DNA 3'-5' helicase</fullName>
        <ecNumber evidence="9">5.6.2.4</ecNumber>
    </recommendedName>
</protein>
<dbReference type="Pfam" id="PF23445">
    <property type="entry name" value="WHD_SNRNP200"/>
    <property type="match status" value="1"/>
</dbReference>
<evidence type="ECO:0000256" key="6">
    <source>
        <dbReference type="ARBA" id="ARBA00023235"/>
    </source>
</evidence>
<evidence type="ECO:0000256" key="2">
    <source>
        <dbReference type="ARBA" id="ARBA00022741"/>
    </source>
</evidence>
<gene>
    <name evidence="13" type="ORF">GpartN1_g7358.t1</name>
</gene>
<dbReference type="InterPro" id="IPR052247">
    <property type="entry name" value="Meiotic_Crossover_Helicase"/>
</dbReference>
<dbReference type="Proteomes" id="UP001061958">
    <property type="component" value="Unassembled WGS sequence"/>
</dbReference>
<dbReference type="Pfam" id="PF00271">
    <property type="entry name" value="Helicase_C"/>
    <property type="match status" value="1"/>
</dbReference>
<dbReference type="PANTHER" id="PTHR47835:SF3">
    <property type="entry name" value="HELICASE FOR MEIOSIS 1"/>
    <property type="match status" value="1"/>
</dbReference>
<comment type="similarity">
    <text evidence="1">Belongs to the helicase family. SKI2 subfamily.</text>
</comment>
<keyword evidence="4" id="KW-0347">Helicase</keyword>
<dbReference type="SMART" id="SM00490">
    <property type="entry name" value="HELICc"/>
    <property type="match status" value="1"/>
</dbReference>
<evidence type="ECO:0000256" key="5">
    <source>
        <dbReference type="ARBA" id="ARBA00022840"/>
    </source>
</evidence>
<comment type="caution">
    <text evidence="13">The sequence shown here is derived from an EMBL/GenBank/DDBJ whole genome shotgun (WGS) entry which is preliminary data.</text>
</comment>
<evidence type="ECO:0000259" key="12">
    <source>
        <dbReference type="PROSITE" id="PS51194"/>
    </source>
</evidence>
<evidence type="ECO:0000313" key="14">
    <source>
        <dbReference type="Proteomes" id="UP001061958"/>
    </source>
</evidence>
<dbReference type="GO" id="GO:0005524">
    <property type="term" value="F:ATP binding"/>
    <property type="evidence" value="ECO:0007669"/>
    <property type="project" value="UniProtKB-KW"/>
</dbReference>
<dbReference type="PROSITE" id="PS51194">
    <property type="entry name" value="HELICASE_CTER"/>
    <property type="match status" value="1"/>
</dbReference>
<feature type="domain" description="Helicase C-terminal" evidence="12">
    <location>
        <begin position="152"/>
        <end position="331"/>
    </location>
</feature>
<dbReference type="SUPFAM" id="SSF52540">
    <property type="entry name" value="P-loop containing nucleoside triphosphate hydrolases"/>
    <property type="match status" value="2"/>
</dbReference>
<evidence type="ECO:0000256" key="10">
    <source>
        <dbReference type="ARBA" id="ARBA00048988"/>
    </source>
</evidence>
<comment type="catalytic activity">
    <reaction evidence="8">
        <text>Couples ATP hydrolysis with the unwinding of duplex DNA by translocating in the 3'-5' direction.</text>
        <dbReference type="EC" id="5.6.2.4"/>
    </reaction>
</comment>
<dbReference type="SMART" id="SM00973">
    <property type="entry name" value="Sec63"/>
    <property type="match status" value="1"/>
</dbReference>
<keyword evidence="7" id="KW-0469">Meiosis</keyword>
<dbReference type="Pfam" id="PF02889">
    <property type="entry name" value="Sec63"/>
    <property type="match status" value="1"/>
</dbReference>
<dbReference type="SUPFAM" id="SSF158702">
    <property type="entry name" value="Sec63 N-terminal domain-like"/>
    <property type="match status" value="1"/>
</dbReference>
<feature type="region of interest" description="Disordered" evidence="11">
    <location>
        <begin position="756"/>
        <end position="802"/>
    </location>
</feature>